<dbReference type="InterPro" id="IPR000792">
    <property type="entry name" value="Tscrpt_reg_LuxR_C"/>
</dbReference>
<dbReference type="Proteomes" id="UP001500571">
    <property type="component" value="Unassembled WGS sequence"/>
</dbReference>
<dbReference type="Pfam" id="PF00072">
    <property type="entry name" value="Response_reg"/>
    <property type="match status" value="1"/>
</dbReference>
<accession>A0ABP5C4P4</accession>
<dbReference type="InterPro" id="IPR058245">
    <property type="entry name" value="NreC/VraR/RcsB-like_REC"/>
</dbReference>
<reference evidence="9" key="1">
    <citation type="journal article" date="2019" name="Int. J. Syst. Evol. Microbiol.">
        <title>The Global Catalogue of Microorganisms (GCM) 10K type strain sequencing project: providing services to taxonomists for standard genome sequencing and annotation.</title>
        <authorList>
            <consortium name="The Broad Institute Genomics Platform"/>
            <consortium name="The Broad Institute Genome Sequencing Center for Infectious Disease"/>
            <person name="Wu L."/>
            <person name="Ma J."/>
        </authorList>
    </citation>
    <scope>NUCLEOTIDE SEQUENCE [LARGE SCALE GENOMIC DNA]</scope>
    <source>
        <strain evidence="9">JCM 15309</strain>
    </source>
</reference>
<evidence type="ECO:0000256" key="1">
    <source>
        <dbReference type="ARBA" id="ARBA00022553"/>
    </source>
</evidence>
<dbReference type="InterPro" id="IPR039420">
    <property type="entry name" value="WalR-like"/>
</dbReference>
<dbReference type="PRINTS" id="PR00038">
    <property type="entry name" value="HTHLUXR"/>
</dbReference>
<dbReference type="EMBL" id="BAAAPB010000001">
    <property type="protein sequence ID" value="GAA1956045.1"/>
    <property type="molecule type" value="Genomic_DNA"/>
</dbReference>
<dbReference type="PROSITE" id="PS00622">
    <property type="entry name" value="HTH_LUXR_1"/>
    <property type="match status" value="1"/>
</dbReference>
<evidence type="ECO:0000313" key="8">
    <source>
        <dbReference type="EMBL" id="GAA1956045.1"/>
    </source>
</evidence>
<proteinExistence type="predicted"/>
<name>A0ABP5C4P4_9ACTN</name>
<gene>
    <name evidence="8" type="ORF">GCM10009798_14220</name>
</gene>
<dbReference type="PANTHER" id="PTHR43214:SF24">
    <property type="entry name" value="TRANSCRIPTIONAL REGULATORY PROTEIN NARL-RELATED"/>
    <property type="match status" value="1"/>
</dbReference>
<keyword evidence="2" id="KW-0805">Transcription regulation</keyword>
<keyword evidence="1 5" id="KW-0597">Phosphoprotein</keyword>
<dbReference type="Pfam" id="PF00196">
    <property type="entry name" value="GerE"/>
    <property type="match status" value="1"/>
</dbReference>
<protein>
    <submittedName>
        <fullName evidence="8">Response regulator transcription factor</fullName>
    </submittedName>
</protein>
<sequence length="214" mass="23442">MRVVIADDSGLLRDGLTRLLAETGTDVVAAVGDAIDLIATVDQHRPDLAVIDIRMPPTYTHEGARAALELRERHPQLGILLLSQSLESRYVVDLVRAHPQRFGYLLKDRVVDVDVLVQAMHTILAGGTVLDPAVVAHLMGNTGLAGQLDRLSAREREVLDLMAQGRSNAAIASDLLIDLRTVESHIARIMTKLDLHPSADEHRRVLAVLAWLRS</sequence>
<feature type="modified residue" description="4-aspartylphosphate" evidence="5">
    <location>
        <position position="52"/>
    </location>
</feature>
<dbReference type="InterPro" id="IPR016032">
    <property type="entry name" value="Sig_transdc_resp-reg_C-effctor"/>
</dbReference>
<comment type="caution">
    <text evidence="8">The sequence shown here is derived from an EMBL/GenBank/DDBJ whole genome shotgun (WGS) entry which is preliminary data.</text>
</comment>
<evidence type="ECO:0000259" key="7">
    <source>
        <dbReference type="PROSITE" id="PS50110"/>
    </source>
</evidence>
<feature type="domain" description="Response regulatory" evidence="7">
    <location>
        <begin position="2"/>
        <end position="122"/>
    </location>
</feature>
<dbReference type="SUPFAM" id="SSF46894">
    <property type="entry name" value="C-terminal effector domain of the bipartite response regulators"/>
    <property type="match status" value="1"/>
</dbReference>
<feature type="domain" description="HTH luxR-type" evidence="6">
    <location>
        <begin position="144"/>
        <end position="214"/>
    </location>
</feature>
<dbReference type="CDD" id="cd17535">
    <property type="entry name" value="REC_NarL-like"/>
    <property type="match status" value="1"/>
</dbReference>
<organism evidence="8 9">
    <name type="scientific">Nocardioides panacihumi</name>
    <dbReference type="NCBI Taxonomy" id="400774"/>
    <lineage>
        <taxon>Bacteria</taxon>
        <taxon>Bacillati</taxon>
        <taxon>Actinomycetota</taxon>
        <taxon>Actinomycetes</taxon>
        <taxon>Propionibacteriales</taxon>
        <taxon>Nocardioidaceae</taxon>
        <taxon>Nocardioides</taxon>
    </lineage>
</organism>
<dbReference type="Gene3D" id="3.40.50.2300">
    <property type="match status" value="1"/>
</dbReference>
<evidence type="ECO:0000256" key="4">
    <source>
        <dbReference type="ARBA" id="ARBA00023163"/>
    </source>
</evidence>
<keyword evidence="9" id="KW-1185">Reference proteome</keyword>
<dbReference type="InterPro" id="IPR011006">
    <property type="entry name" value="CheY-like_superfamily"/>
</dbReference>
<dbReference type="PROSITE" id="PS50043">
    <property type="entry name" value="HTH_LUXR_2"/>
    <property type="match status" value="1"/>
</dbReference>
<dbReference type="SUPFAM" id="SSF52172">
    <property type="entry name" value="CheY-like"/>
    <property type="match status" value="1"/>
</dbReference>
<dbReference type="PROSITE" id="PS50110">
    <property type="entry name" value="RESPONSE_REGULATORY"/>
    <property type="match status" value="1"/>
</dbReference>
<evidence type="ECO:0000313" key="9">
    <source>
        <dbReference type="Proteomes" id="UP001500571"/>
    </source>
</evidence>
<dbReference type="InterPro" id="IPR001789">
    <property type="entry name" value="Sig_transdc_resp-reg_receiver"/>
</dbReference>
<evidence type="ECO:0000256" key="3">
    <source>
        <dbReference type="ARBA" id="ARBA00023125"/>
    </source>
</evidence>
<evidence type="ECO:0000256" key="2">
    <source>
        <dbReference type="ARBA" id="ARBA00023015"/>
    </source>
</evidence>
<keyword evidence="4" id="KW-0804">Transcription</keyword>
<evidence type="ECO:0000259" key="6">
    <source>
        <dbReference type="PROSITE" id="PS50043"/>
    </source>
</evidence>
<dbReference type="SMART" id="SM00421">
    <property type="entry name" value="HTH_LUXR"/>
    <property type="match status" value="1"/>
</dbReference>
<dbReference type="RefSeq" id="WP_344043846.1">
    <property type="nucleotide sequence ID" value="NZ_BAAAPB010000001.1"/>
</dbReference>
<dbReference type="PANTHER" id="PTHR43214">
    <property type="entry name" value="TWO-COMPONENT RESPONSE REGULATOR"/>
    <property type="match status" value="1"/>
</dbReference>
<dbReference type="CDD" id="cd06170">
    <property type="entry name" value="LuxR_C_like"/>
    <property type="match status" value="1"/>
</dbReference>
<keyword evidence="3" id="KW-0238">DNA-binding</keyword>
<dbReference type="SMART" id="SM00448">
    <property type="entry name" value="REC"/>
    <property type="match status" value="1"/>
</dbReference>
<evidence type="ECO:0000256" key="5">
    <source>
        <dbReference type="PROSITE-ProRule" id="PRU00169"/>
    </source>
</evidence>